<dbReference type="Gene3D" id="2.20.25.90">
    <property type="entry name" value="ADC-like domains"/>
    <property type="match status" value="1"/>
</dbReference>
<dbReference type="InterPro" id="IPR006656">
    <property type="entry name" value="Mopterin_OxRdtase"/>
</dbReference>
<organism evidence="7 8">
    <name type="scientific">Adlercreutzia hattorii</name>
    <dbReference type="NCBI Taxonomy" id="2707299"/>
    <lineage>
        <taxon>Bacteria</taxon>
        <taxon>Bacillati</taxon>
        <taxon>Actinomycetota</taxon>
        <taxon>Coriobacteriia</taxon>
        <taxon>Eggerthellales</taxon>
        <taxon>Eggerthellaceae</taxon>
        <taxon>Adlercreutzia</taxon>
    </lineage>
</organism>
<dbReference type="EMBL" id="AP022829">
    <property type="protein sequence ID" value="BCA88287.1"/>
    <property type="molecule type" value="Genomic_DNA"/>
</dbReference>
<evidence type="ECO:0000259" key="6">
    <source>
        <dbReference type="Pfam" id="PF01568"/>
    </source>
</evidence>
<keyword evidence="4" id="KW-0560">Oxidoreductase</keyword>
<name>A0A6F8SKS3_9ACTN</name>
<dbReference type="GO" id="GO:0030151">
    <property type="term" value="F:molybdenum ion binding"/>
    <property type="evidence" value="ECO:0007669"/>
    <property type="project" value="TreeGrafter"/>
</dbReference>
<keyword evidence="8" id="KW-1185">Reference proteome</keyword>
<evidence type="ECO:0000256" key="4">
    <source>
        <dbReference type="ARBA" id="ARBA00023002"/>
    </source>
</evidence>
<comment type="similarity">
    <text evidence="1">Belongs to the prokaryotic molybdopterin-containing oxidoreductase family.</text>
</comment>
<dbReference type="GO" id="GO:0009055">
    <property type="term" value="F:electron transfer activity"/>
    <property type="evidence" value="ECO:0007669"/>
    <property type="project" value="TreeGrafter"/>
</dbReference>
<dbReference type="InterPro" id="IPR006657">
    <property type="entry name" value="MoPterin_dinucl-bd_dom"/>
</dbReference>
<gene>
    <name evidence="7" type="ORF">ADCFC_07850</name>
</gene>
<evidence type="ECO:0000313" key="8">
    <source>
        <dbReference type="Proteomes" id="UP000501727"/>
    </source>
</evidence>
<evidence type="ECO:0000259" key="5">
    <source>
        <dbReference type="Pfam" id="PF00384"/>
    </source>
</evidence>
<dbReference type="PANTHER" id="PTHR43742:SF3">
    <property type="entry name" value="DIMETHYL SULFOXIDE REDUCTASE DMSA"/>
    <property type="match status" value="1"/>
</dbReference>
<dbReference type="GO" id="GO:0043546">
    <property type="term" value="F:molybdopterin cofactor binding"/>
    <property type="evidence" value="ECO:0007669"/>
    <property type="project" value="InterPro"/>
</dbReference>
<feature type="domain" description="Molybdopterin dinucleotide-binding" evidence="6">
    <location>
        <begin position="743"/>
        <end position="846"/>
    </location>
</feature>
<evidence type="ECO:0000256" key="1">
    <source>
        <dbReference type="ARBA" id="ARBA00010312"/>
    </source>
</evidence>
<reference evidence="8" key="1">
    <citation type="journal article" date="2020" name="Microbiol. Resour. Announc.">
        <title>Complete Genome Sequence of Adlercreutzia sp. Strain 8CFCBH1, a Potent Producer of Equol, Isolated from Healthy Japanese Feces.</title>
        <authorList>
            <person name="Ogata Y."/>
            <person name="Sakamoto M."/>
            <person name="Ohkuma M."/>
            <person name="Hattori M."/>
            <person name="Suda W."/>
        </authorList>
    </citation>
    <scope>NUCLEOTIDE SEQUENCE [LARGE SCALE GENOMIC DNA]</scope>
    <source>
        <strain evidence="8">8CFCBH1</strain>
    </source>
</reference>
<dbReference type="Gene3D" id="3.40.228.10">
    <property type="entry name" value="Dimethylsulfoxide Reductase, domain 2"/>
    <property type="match status" value="1"/>
</dbReference>
<keyword evidence="3" id="KW-0732">Signal</keyword>
<dbReference type="SUPFAM" id="SSF53706">
    <property type="entry name" value="Formate dehydrogenase/DMSO reductase, domains 1-3"/>
    <property type="match status" value="1"/>
</dbReference>
<dbReference type="InterPro" id="IPR050612">
    <property type="entry name" value="Prok_Mopterin_Oxidored"/>
</dbReference>
<evidence type="ECO:0000313" key="7">
    <source>
        <dbReference type="EMBL" id="BCA88287.1"/>
    </source>
</evidence>
<dbReference type="Pfam" id="PF01568">
    <property type="entry name" value="Molydop_binding"/>
    <property type="match status" value="1"/>
</dbReference>
<dbReference type="PANTHER" id="PTHR43742">
    <property type="entry name" value="TRIMETHYLAMINE-N-OXIDE REDUCTASE"/>
    <property type="match status" value="1"/>
</dbReference>
<dbReference type="Proteomes" id="UP000501727">
    <property type="component" value="Chromosome"/>
</dbReference>
<dbReference type="RefSeq" id="WP_173112389.1">
    <property type="nucleotide sequence ID" value="NZ_AP022829.1"/>
</dbReference>
<protein>
    <submittedName>
        <fullName evidence="7">DMSO reductase subunit A</fullName>
    </submittedName>
</protein>
<dbReference type="GO" id="GO:0016491">
    <property type="term" value="F:oxidoreductase activity"/>
    <property type="evidence" value="ECO:0007669"/>
    <property type="project" value="UniProtKB-KW"/>
</dbReference>
<dbReference type="Pfam" id="PF00384">
    <property type="entry name" value="Molybdopterin"/>
    <property type="match status" value="1"/>
</dbReference>
<dbReference type="Gene3D" id="2.40.40.20">
    <property type="match status" value="1"/>
</dbReference>
<dbReference type="PROSITE" id="PS51318">
    <property type="entry name" value="TAT"/>
    <property type="match status" value="1"/>
</dbReference>
<proteinExistence type="inferred from homology"/>
<dbReference type="KEGG" id="ahat:ADCFC_09060"/>
<accession>A0A6F8SKS3</accession>
<evidence type="ECO:0000256" key="2">
    <source>
        <dbReference type="ARBA" id="ARBA00022723"/>
    </source>
</evidence>
<dbReference type="AlphaFoldDB" id="A0A6F8SKS3"/>
<dbReference type="InterPro" id="IPR009010">
    <property type="entry name" value="Asp_de-COase-like_dom_sf"/>
</dbReference>
<sequence length="884" mass="96756">MSNELTRRSFVKWGTATAGATALAGLTSCAPAKEEELSETGGTTQDFGYPGEKGNGQWLTGACMNNCSCEHSRCLLRVYVEDGVPLRIRTDEEEDSIEVPQRRACPRGRAQISNMTSPARIKYPMKRKGWSPDAPNGEMRGRDEWERISWDEALDYIAAEMQKAYDNWGPKSILAAAYSDIGEEYFDPIVCLLNAKGGAVHHDLGTVSLGSWPCVELFMTGSIFEAPDALSLAESQLHFHFGNNWAANKAGNTSLQLNYAKEQGGRLVIIDPWLNQTAAAIADEWVPILPGTDTAFCLGMMYHQVENNLQNQEFLDTYCVGFDAEHMPEGADPKENFKDYLLGTYDGEPKTPEWAEAICGVPAATTRRLAEEIAKTEKVDFFAGQSTTKIPAGEMFGQAFYTLAFMHGVGTPGNYVGWLGMHEHGYSTTPYCFAGDASNGAGKNPVNPLAPPVIVLVPNWAEITDKDSWEKVDYTECWQSILDGAYGRDTWPGGKKPLDIHVIYTGGYENSLNSLPNANAGIKVFRKVDFVWGAAPFFDASRQYCDIVLPVATWWEKGNIAWSVNAETVYWADRIMEPLYEARPETEIAEELASRLGLDPKAVNTMTDAERTYYSFAGAIKMTDQATAAYEPLFTITQEDINALGVEGEPQQGSITIAEFKEKGCYKTQRSKGDALTYRPFEAFIADPVANPAATASGKFEIYSATLSAVVSSLGYSAIPPVAKWQIGDPEQGAGTQTDAYPLLLWTPHSLRRSHTVNDNVVSLREAFPQECFMSTVDAEARGIKSGDTVLMTSPYGKVLRPAKVLPTIVPGAVALQDGAWIRIDEETGIDLGGDPNILQAPKASGQASQSWTGTLVQVEKYDGPLTLKPDKDMPIVMPVGIEE</sequence>
<dbReference type="Gene3D" id="3.40.50.740">
    <property type="match status" value="2"/>
</dbReference>
<dbReference type="GO" id="GO:0030288">
    <property type="term" value="C:outer membrane-bounded periplasmic space"/>
    <property type="evidence" value="ECO:0007669"/>
    <property type="project" value="TreeGrafter"/>
</dbReference>
<dbReference type="InterPro" id="IPR006311">
    <property type="entry name" value="TAT_signal"/>
</dbReference>
<dbReference type="SUPFAM" id="SSF50692">
    <property type="entry name" value="ADC-like"/>
    <property type="match status" value="1"/>
</dbReference>
<reference evidence="8" key="2">
    <citation type="submission" date="2020-03" db="EMBL/GenBank/DDBJ databases">
        <title>Complete Genome Sequence of Adlercreutzia sp. strain 8CFCBH1 Producing Equol, Isolated from Healthy Japanese Feces.</title>
        <authorList>
            <person name="Ogata Y."/>
            <person name="Sakamoto M."/>
            <person name="Ohkuma M."/>
            <person name="Hattori M."/>
            <person name="Suda W."/>
        </authorList>
    </citation>
    <scope>NUCLEOTIDE SEQUENCE [LARGE SCALE GENOMIC DNA]</scope>
    <source>
        <strain evidence="8">8CFCBH1</strain>
    </source>
</reference>
<dbReference type="GO" id="GO:0009061">
    <property type="term" value="P:anaerobic respiration"/>
    <property type="evidence" value="ECO:0007669"/>
    <property type="project" value="TreeGrafter"/>
</dbReference>
<dbReference type="PROSITE" id="PS51257">
    <property type="entry name" value="PROKAR_LIPOPROTEIN"/>
    <property type="match status" value="1"/>
</dbReference>
<feature type="domain" description="Molybdopterin oxidoreductase" evidence="5">
    <location>
        <begin position="120"/>
        <end position="594"/>
    </location>
</feature>
<evidence type="ECO:0000256" key="3">
    <source>
        <dbReference type="ARBA" id="ARBA00022729"/>
    </source>
</evidence>
<keyword evidence="2" id="KW-0479">Metal-binding</keyword>